<evidence type="ECO:0000313" key="1">
    <source>
        <dbReference type="EMBL" id="KAJ8665109.1"/>
    </source>
</evidence>
<dbReference type="EMBL" id="CM056744">
    <property type="protein sequence ID" value="KAJ8665109.1"/>
    <property type="molecule type" value="Genomic_DNA"/>
</dbReference>
<evidence type="ECO:0000313" key="2">
    <source>
        <dbReference type="Proteomes" id="UP001239111"/>
    </source>
</evidence>
<keyword evidence="2" id="KW-1185">Reference proteome</keyword>
<sequence length="474" mass="54397">MLLFSVILTTDFRGVAAEKCYNPKSDFYPFMNAKTAYEYVHATVGRPESTCQPVQIWMLARHGTRYPDADKILQLKNLTKIRDEILGNDAQKDIDMCEKDLAKLKDWNPDENMNSSNDEMLTPQGEKDLIDLAHRLKSVFSDLITEDHSAEDYVFRSTKYPRALDSMTAFSSSMFPDTNVTYIEPPENDTLLLLHENCPAWINDFKENDVVAEMNIFKNGPEVQNVLENVSSRLGYKSILDYKTVNLMYEMCIYETAWNVQDHIKNDYVSPWCLVFTKEELQVLEYVKDLDYFYCCGPGRRMSKKIGCNPLVDMFHNFEKLESSDEYSKKGTFYFAHSQTVQTFLAALDFSIDSPPMTSKNYDSQKNRSFRSSIQGSFASNFFAVFYRCSGVEDQDKVMMYVGEKAITPKGCTKDLCSWKYIKKQLSSTVENCGTKFCYATAGASQLDHGFKYILGLIMSLSFLLRMSIVKILP</sequence>
<gene>
    <name evidence="1" type="ORF">QAD02_006771</name>
</gene>
<protein>
    <submittedName>
        <fullName evidence="1">Uncharacterized protein</fullName>
    </submittedName>
</protein>
<proteinExistence type="predicted"/>
<dbReference type="Proteomes" id="UP001239111">
    <property type="component" value="Chromosome 4"/>
</dbReference>
<accession>A0ACC2N1U0</accession>
<reference evidence="1" key="1">
    <citation type="submission" date="2023-04" db="EMBL/GenBank/DDBJ databases">
        <title>A chromosome-level genome assembly of the parasitoid wasp Eretmocerus hayati.</title>
        <authorList>
            <person name="Zhong Y."/>
            <person name="Liu S."/>
            <person name="Liu Y."/>
        </authorList>
    </citation>
    <scope>NUCLEOTIDE SEQUENCE</scope>
    <source>
        <strain evidence="1">ZJU_SS_LIU_2023</strain>
    </source>
</reference>
<name>A0ACC2N1U0_9HYME</name>
<organism evidence="1 2">
    <name type="scientific">Eretmocerus hayati</name>
    <dbReference type="NCBI Taxonomy" id="131215"/>
    <lineage>
        <taxon>Eukaryota</taxon>
        <taxon>Metazoa</taxon>
        <taxon>Ecdysozoa</taxon>
        <taxon>Arthropoda</taxon>
        <taxon>Hexapoda</taxon>
        <taxon>Insecta</taxon>
        <taxon>Pterygota</taxon>
        <taxon>Neoptera</taxon>
        <taxon>Endopterygota</taxon>
        <taxon>Hymenoptera</taxon>
        <taxon>Apocrita</taxon>
        <taxon>Proctotrupomorpha</taxon>
        <taxon>Chalcidoidea</taxon>
        <taxon>Aphelinidae</taxon>
        <taxon>Aphelininae</taxon>
        <taxon>Eretmocerus</taxon>
    </lineage>
</organism>
<comment type="caution">
    <text evidence="1">The sequence shown here is derived from an EMBL/GenBank/DDBJ whole genome shotgun (WGS) entry which is preliminary data.</text>
</comment>